<keyword evidence="5" id="KW-0378">Hydrolase</keyword>
<evidence type="ECO:0000256" key="1">
    <source>
        <dbReference type="ARBA" id="ARBA00004141"/>
    </source>
</evidence>
<keyword evidence="3" id="KW-0645">Protease</keyword>
<keyword evidence="7 8" id="KW-0472">Membrane</keyword>
<keyword evidence="6 8" id="KW-1133">Transmembrane helix</keyword>
<accession>A0A6C0J185</accession>
<protein>
    <recommendedName>
        <fullName evidence="9">Peptidase S54 rhomboid domain-containing protein</fullName>
    </recommendedName>
</protein>
<evidence type="ECO:0000256" key="8">
    <source>
        <dbReference type="SAM" id="Phobius"/>
    </source>
</evidence>
<feature type="transmembrane region" description="Helical" evidence="8">
    <location>
        <begin position="79"/>
        <end position="101"/>
    </location>
</feature>
<sequence length="179" mass="19743">MIKINLDKNIPVSMFLAISIIVIFLLYVTTIIKSIPCGKDLKSVFVNNFIHIDFYHLISNLIALYSLARIEESIGIKRFIILVLFILIFTSVTETIIHKIFPSIPCSIGFSAVLFGLTSWEYVTNKKLDLGLLGSIALVTIIPSFKSSNVSLAGHAIGSISGVIAGLLWNNISPFKNKD</sequence>
<dbReference type="GO" id="GO:0004252">
    <property type="term" value="F:serine-type endopeptidase activity"/>
    <property type="evidence" value="ECO:0007669"/>
    <property type="project" value="InterPro"/>
</dbReference>
<dbReference type="SUPFAM" id="SSF144091">
    <property type="entry name" value="Rhomboid-like"/>
    <property type="match status" value="1"/>
</dbReference>
<dbReference type="GO" id="GO:0016020">
    <property type="term" value="C:membrane"/>
    <property type="evidence" value="ECO:0007669"/>
    <property type="project" value="UniProtKB-SubCell"/>
</dbReference>
<organism evidence="10">
    <name type="scientific">viral metagenome</name>
    <dbReference type="NCBI Taxonomy" id="1070528"/>
    <lineage>
        <taxon>unclassified sequences</taxon>
        <taxon>metagenomes</taxon>
        <taxon>organismal metagenomes</taxon>
    </lineage>
</organism>
<feature type="transmembrane region" description="Helical" evidence="8">
    <location>
        <begin position="44"/>
        <end position="67"/>
    </location>
</feature>
<dbReference type="InterPro" id="IPR035952">
    <property type="entry name" value="Rhomboid-like_sf"/>
</dbReference>
<dbReference type="Gene3D" id="1.20.1540.10">
    <property type="entry name" value="Rhomboid-like"/>
    <property type="match status" value="1"/>
</dbReference>
<evidence type="ECO:0000259" key="9">
    <source>
        <dbReference type="Pfam" id="PF01694"/>
    </source>
</evidence>
<dbReference type="PANTHER" id="PTHR43066">
    <property type="entry name" value="RHOMBOID-RELATED PROTEIN"/>
    <property type="match status" value="1"/>
</dbReference>
<evidence type="ECO:0000256" key="2">
    <source>
        <dbReference type="ARBA" id="ARBA00009045"/>
    </source>
</evidence>
<evidence type="ECO:0000256" key="4">
    <source>
        <dbReference type="ARBA" id="ARBA00022692"/>
    </source>
</evidence>
<evidence type="ECO:0000256" key="5">
    <source>
        <dbReference type="ARBA" id="ARBA00022801"/>
    </source>
</evidence>
<comment type="similarity">
    <text evidence="2">Belongs to the peptidase S54 family.</text>
</comment>
<dbReference type="EMBL" id="MN740294">
    <property type="protein sequence ID" value="QHT98619.1"/>
    <property type="molecule type" value="Genomic_DNA"/>
</dbReference>
<proteinExistence type="inferred from homology"/>
<evidence type="ECO:0000256" key="6">
    <source>
        <dbReference type="ARBA" id="ARBA00022989"/>
    </source>
</evidence>
<reference evidence="10" key="1">
    <citation type="journal article" date="2020" name="Nature">
        <title>Giant virus diversity and host interactions through global metagenomics.</title>
        <authorList>
            <person name="Schulz F."/>
            <person name="Roux S."/>
            <person name="Paez-Espino D."/>
            <person name="Jungbluth S."/>
            <person name="Walsh D.A."/>
            <person name="Denef V.J."/>
            <person name="McMahon K.D."/>
            <person name="Konstantinidis K.T."/>
            <person name="Eloe-Fadrosh E.A."/>
            <person name="Kyrpides N.C."/>
            <person name="Woyke T."/>
        </authorList>
    </citation>
    <scope>NUCLEOTIDE SEQUENCE</scope>
    <source>
        <strain evidence="10">GVMAG-M-3300025676-16</strain>
    </source>
</reference>
<feature type="transmembrane region" description="Helical" evidence="8">
    <location>
        <begin position="152"/>
        <end position="172"/>
    </location>
</feature>
<keyword evidence="4 8" id="KW-0812">Transmembrane</keyword>
<comment type="subcellular location">
    <subcellularLocation>
        <location evidence="1">Membrane</location>
        <topology evidence="1">Multi-pass membrane protein</topology>
    </subcellularLocation>
</comment>
<dbReference type="GO" id="GO:0006508">
    <property type="term" value="P:proteolysis"/>
    <property type="evidence" value="ECO:0007669"/>
    <property type="project" value="UniProtKB-KW"/>
</dbReference>
<feature type="domain" description="Peptidase S54 rhomboid" evidence="9">
    <location>
        <begin position="44"/>
        <end position="168"/>
    </location>
</feature>
<feature type="transmembrane region" description="Helical" evidence="8">
    <location>
        <begin position="12"/>
        <end position="32"/>
    </location>
</feature>
<dbReference type="InterPro" id="IPR022764">
    <property type="entry name" value="Peptidase_S54_rhomboid_dom"/>
</dbReference>
<dbReference type="AlphaFoldDB" id="A0A6C0J185"/>
<feature type="transmembrane region" description="Helical" evidence="8">
    <location>
        <begin position="107"/>
        <end position="123"/>
    </location>
</feature>
<dbReference type="PANTHER" id="PTHR43066:SF1">
    <property type="entry name" value="RHOMBOID PROTEIN 2"/>
    <property type="match status" value="1"/>
</dbReference>
<evidence type="ECO:0000256" key="3">
    <source>
        <dbReference type="ARBA" id="ARBA00022670"/>
    </source>
</evidence>
<name>A0A6C0J185_9ZZZZ</name>
<evidence type="ECO:0000256" key="7">
    <source>
        <dbReference type="ARBA" id="ARBA00023136"/>
    </source>
</evidence>
<evidence type="ECO:0000313" key="10">
    <source>
        <dbReference type="EMBL" id="QHT98619.1"/>
    </source>
</evidence>
<dbReference type="Pfam" id="PF01694">
    <property type="entry name" value="Rhomboid"/>
    <property type="match status" value="1"/>
</dbReference>
<feature type="transmembrane region" description="Helical" evidence="8">
    <location>
        <begin position="130"/>
        <end position="146"/>
    </location>
</feature>